<name>A0A6S7G621_PARCT</name>
<feature type="compositionally biased region" description="Polar residues" evidence="1">
    <location>
        <begin position="41"/>
        <end position="50"/>
    </location>
</feature>
<protein>
    <submittedName>
        <fullName evidence="3">Uncharacterized protein</fullName>
    </submittedName>
</protein>
<dbReference type="PANTHER" id="PTHR34179:SF1">
    <property type="entry name" value="TUMOR PROTEIN P53-INDUCIBLE PROTEIN 13"/>
    <property type="match status" value="1"/>
</dbReference>
<evidence type="ECO:0000256" key="1">
    <source>
        <dbReference type="SAM" id="MobiDB-lite"/>
    </source>
</evidence>
<feature type="transmembrane region" description="Helical" evidence="2">
    <location>
        <begin position="5"/>
        <end position="28"/>
    </location>
</feature>
<evidence type="ECO:0000313" key="3">
    <source>
        <dbReference type="EMBL" id="CAB3983816.1"/>
    </source>
</evidence>
<dbReference type="PANTHER" id="PTHR34179">
    <property type="entry name" value="TUMOR PROTEIN P53-INDUCIBLE PROTEIN 13"/>
    <property type="match status" value="1"/>
</dbReference>
<proteinExistence type="predicted"/>
<dbReference type="InterPro" id="IPR021454">
    <property type="entry name" value="DUF3105"/>
</dbReference>
<evidence type="ECO:0000313" key="4">
    <source>
        <dbReference type="Proteomes" id="UP001152795"/>
    </source>
</evidence>
<keyword evidence="4" id="KW-1185">Reference proteome</keyword>
<dbReference type="Proteomes" id="UP001152795">
    <property type="component" value="Unassembled WGS sequence"/>
</dbReference>
<dbReference type="AlphaFoldDB" id="A0A6S7G621"/>
<feature type="transmembrane region" description="Helical" evidence="2">
    <location>
        <begin position="315"/>
        <end position="335"/>
    </location>
</feature>
<keyword evidence="2" id="KW-0472">Membrane</keyword>
<dbReference type="OrthoDB" id="5960270at2759"/>
<feature type="region of interest" description="Disordered" evidence="1">
    <location>
        <begin position="41"/>
        <end position="65"/>
    </location>
</feature>
<reference evidence="3" key="1">
    <citation type="submission" date="2020-04" db="EMBL/GenBank/DDBJ databases">
        <authorList>
            <person name="Alioto T."/>
            <person name="Alioto T."/>
            <person name="Gomez Garrido J."/>
        </authorList>
    </citation>
    <scope>NUCLEOTIDE SEQUENCE</scope>
    <source>
        <strain evidence="3">A484AB</strain>
    </source>
</reference>
<accession>A0A6S7G621</accession>
<evidence type="ECO:0000256" key="2">
    <source>
        <dbReference type="SAM" id="Phobius"/>
    </source>
</evidence>
<keyword evidence="2" id="KW-0812">Transmembrane</keyword>
<comment type="caution">
    <text evidence="3">The sequence shown here is derived from an EMBL/GenBank/DDBJ whole genome shotgun (WGS) entry which is preliminary data.</text>
</comment>
<keyword evidence="2" id="KW-1133">Transmembrane helix</keyword>
<gene>
    <name evidence="3" type="ORF">PACLA_8A005730</name>
</gene>
<sequence length="403" mass="46423">MGKHFLVKAIVSVSVVLLTRCLITGIAINASNFERFSPTKSTSQATQLKSTTRKIQHTTPPTVSSYPTRYINKTWNCSDIHLKSQKEPQTNTSVYVYYTDYDPYVCHLNPLHCNRPKQLETNENKKALTGIPKYGDYSYLPISQWILLLQHGAVVFLYHPCTSTENVDKLRNIARKCMWKHIITPYEHLNITQPIAMVAWASFYADWQVNETASENWIKNNAMKAPASHVFLNGGYNFNLLHPAKMVSDPLDSQLCPGKETHVKKTKEEDMDILNEHYNTLYNQGSSSKTLKKHLLQKIKHGLRPEKRTINANNAAWAVASLLFLCLVLLFVLIYTKPWNERDYYLKEKMSSRNNNTSFSMIKSHFSRGNKSWRELAEQQRHAAASRRLLGPIHEEDEDFMDL</sequence>
<dbReference type="Pfam" id="PF11303">
    <property type="entry name" value="DUF3105"/>
    <property type="match status" value="1"/>
</dbReference>
<organism evidence="3 4">
    <name type="scientific">Paramuricea clavata</name>
    <name type="common">Red gorgonian</name>
    <name type="synonym">Violescent sea-whip</name>
    <dbReference type="NCBI Taxonomy" id="317549"/>
    <lineage>
        <taxon>Eukaryota</taxon>
        <taxon>Metazoa</taxon>
        <taxon>Cnidaria</taxon>
        <taxon>Anthozoa</taxon>
        <taxon>Octocorallia</taxon>
        <taxon>Malacalcyonacea</taxon>
        <taxon>Plexauridae</taxon>
        <taxon>Paramuricea</taxon>
    </lineage>
</organism>
<dbReference type="EMBL" id="CACRXK020000661">
    <property type="protein sequence ID" value="CAB3983816.1"/>
    <property type="molecule type" value="Genomic_DNA"/>
</dbReference>
<dbReference type="GO" id="GO:0005737">
    <property type="term" value="C:cytoplasm"/>
    <property type="evidence" value="ECO:0007669"/>
    <property type="project" value="TreeGrafter"/>
</dbReference>